<dbReference type="Proteomes" id="UP001564626">
    <property type="component" value="Unassembled WGS sequence"/>
</dbReference>
<keyword evidence="1" id="KW-0472">Membrane</keyword>
<proteinExistence type="predicted"/>
<feature type="signal peptide" evidence="2">
    <location>
        <begin position="1"/>
        <end position="17"/>
    </location>
</feature>
<keyword evidence="2" id="KW-0732">Signal</keyword>
<feature type="transmembrane region" description="Helical" evidence="1">
    <location>
        <begin position="173"/>
        <end position="192"/>
    </location>
</feature>
<name>A0ABV4CQS0_9PSEU</name>
<sequence length="196" mass="20266">MSTAVLMLRAVHWPLFAAGCAVVAALNAVLGAIELPVPVPNTGEVDVPLGLFSPLLLACGIGLHVKSPTRLWDTSPRPRWPVRAGWATAAFLPAVLACTPLLLHGGPLWAAGVRNVLGLGGMALLTAVAAGATRSWMVPFPYVLAALLLGTAGPEPHSWWAFAVHDASDARGAALALALLCTGVTAFVIRGARPEH</sequence>
<feature type="transmembrane region" description="Helical" evidence="1">
    <location>
        <begin position="86"/>
        <end position="103"/>
    </location>
</feature>
<keyword evidence="4" id="KW-1185">Reference proteome</keyword>
<protein>
    <submittedName>
        <fullName evidence="3">Uncharacterized protein</fullName>
    </submittedName>
</protein>
<feature type="transmembrane region" description="Helical" evidence="1">
    <location>
        <begin position="109"/>
        <end position="129"/>
    </location>
</feature>
<dbReference type="EMBL" id="JBGEHV010000068">
    <property type="protein sequence ID" value="MEY8042858.1"/>
    <property type="molecule type" value="Genomic_DNA"/>
</dbReference>
<comment type="caution">
    <text evidence="3">The sequence shown here is derived from an EMBL/GenBank/DDBJ whole genome shotgun (WGS) entry which is preliminary data.</text>
</comment>
<evidence type="ECO:0000313" key="4">
    <source>
        <dbReference type="Proteomes" id="UP001564626"/>
    </source>
</evidence>
<gene>
    <name evidence="3" type="ORF">AB8O55_25920</name>
</gene>
<reference evidence="3 4" key="1">
    <citation type="submission" date="2024-08" db="EMBL/GenBank/DDBJ databases">
        <title>Genome mining of Saccharopolyspora cebuensis PGLac3 from Nigerian medicinal plant.</title>
        <authorList>
            <person name="Ezeobiora C.E."/>
            <person name="Igbokwe N.H."/>
            <person name="Amin D.H."/>
            <person name="Mendie U.E."/>
        </authorList>
    </citation>
    <scope>NUCLEOTIDE SEQUENCE [LARGE SCALE GENOMIC DNA]</scope>
    <source>
        <strain evidence="3 4">PGLac3</strain>
    </source>
</reference>
<keyword evidence="1" id="KW-1133">Transmembrane helix</keyword>
<dbReference type="RefSeq" id="WP_345362774.1">
    <property type="nucleotide sequence ID" value="NZ_BAABII010000007.1"/>
</dbReference>
<organism evidence="3 4">
    <name type="scientific">Saccharopolyspora cebuensis</name>
    <dbReference type="NCBI Taxonomy" id="418759"/>
    <lineage>
        <taxon>Bacteria</taxon>
        <taxon>Bacillati</taxon>
        <taxon>Actinomycetota</taxon>
        <taxon>Actinomycetes</taxon>
        <taxon>Pseudonocardiales</taxon>
        <taxon>Pseudonocardiaceae</taxon>
        <taxon>Saccharopolyspora</taxon>
    </lineage>
</organism>
<evidence type="ECO:0000313" key="3">
    <source>
        <dbReference type="EMBL" id="MEY8042858.1"/>
    </source>
</evidence>
<accession>A0ABV4CQS0</accession>
<evidence type="ECO:0000256" key="1">
    <source>
        <dbReference type="SAM" id="Phobius"/>
    </source>
</evidence>
<keyword evidence="1" id="KW-0812">Transmembrane</keyword>
<feature type="chain" id="PRO_5047223122" evidence="2">
    <location>
        <begin position="18"/>
        <end position="196"/>
    </location>
</feature>
<evidence type="ECO:0000256" key="2">
    <source>
        <dbReference type="SAM" id="SignalP"/>
    </source>
</evidence>